<evidence type="ECO:0000313" key="3">
    <source>
        <dbReference type="EMBL" id="CRL41212.1"/>
    </source>
</evidence>
<keyword evidence="2" id="KW-0812">Transmembrane</keyword>
<feature type="coiled-coil region" evidence="1">
    <location>
        <begin position="41"/>
        <end position="75"/>
    </location>
</feature>
<name>A0A0M6WU03_9FIRM</name>
<evidence type="ECO:0000256" key="1">
    <source>
        <dbReference type="SAM" id="Coils"/>
    </source>
</evidence>
<reference evidence="4" key="1">
    <citation type="submission" date="2015-05" db="EMBL/GenBank/DDBJ databases">
        <authorList>
            <consortium name="Pathogen Informatics"/>
        </authorList>
    </citation>
    <scope>NUCLEOTIDE SEQUENCE [LARGE SCALE GENOMIC DNA]</scope>
    <source>
        <strain evidence="4">T1-815</strain>
    </source>
</reference>
<dbReference type="RefSeq" id="WP_055062531.1">
    <property type="nucleotide sequence ID" value="NZ_CVRQ01000029.1"/>
</dbReference>
<accession>A0A0M6WU03</accession>
<keyword evidence="2" id="KW-1133">Transmembrane helix</keyword>
<gene>
    <name evidence="3" type="ORF">T1815_26091</name>
</gene>
<evidence type="ECO:0000313" key="4">
    <source>
        <dbReference type="Proteomes" id="UP000049472"/>
    </source>
</evidence>
<dbReference type="AlphaFoldDB" id="A0A0M6WU03"/>
<keyword evidence="2" id="KW-0472">Membrane</keyword>
<dbReference type="Proteomes" id="UP000049472">
    <property type="component" value="Unassembled WGS sequence"/>
</dbReference>
<dbReference type="EMBL" id="CVRQ01000029">
    <property type="protein sequence ID" value="CRL41212.1"/>
    <property type="molecule type" value="Genomic_DNA"/>
</dbReference>
<keyword evidence="4" id="KW-1185">Reference proteome</keyword>
<proteinExistence type="predicted"/>
<evidence type="ECO:0000256" key="2">
    <source>
        <dbReference type="SAM" id="Phobius"/>
    </source>
</evidence>
<keyword evidence="1" id="KW-0175">Coiled coil</keyword>
<organism evidence="3 4">
    <name type="scientific">Agathobacter rectalis</name>
    <dbReference type="NCBI Taxonomy" id="39491"/>
    <lineage>
        <taxon>Bacteria</taxon>
        <taxon>Bacillati</taxon>
        <taxon>Bacillota</taxon>
        <taxon>Clostridia</taxon>
        <taxon>Lachnospirales</taxon>
        <taxon>Lachnospiraceae</taxon>
        <taxon>Agathobacter</taxon>
    </lineage>
</organism>
<feature type="transmembrane region" description="Helical" evidence="2">
    <location>
        <begin position="21"/>
        <end position="42"/>
    </location>
</feature>
<protein>
    <submittedName>
        <fullName evidence="3">Uncharacterized protein</fullName>
    </submittedName>
</protein>
<sequence>MSNKRNKIKKENSQKKEKNKGTLIGQISVALSIATVILGAYWQITQKIENINVNIAKLQEKQKKLNDNLSRIDTESKEIYKDIYEDKGVNTQLRDIWDILGIEPYKADENFVGELGNVEHFNSNVHSSISRTTVIGTDANGNAHLADELIGKMVILVYTEDDKDVFFMGKFNDNYHWDGYCITNVYYKDGTLFGLCESNFDDGKRMDYISLYREDNNEWTYTNRNIGADGNSGITKCFTYSTSDVKNFTETNVRTNDFILPDDYIEQNDFKMLKYYSGTTSKEVYNDTSGNAYEVIYYSDGTVKTLYNGQFVDGTFNDSTGNAWDISYSEKEGVYIYNKGIFKNNYATDTVESEPVDLNRINQIIDGKKYDCELKWR</sequence>